<sequence length="990" mass="110372">MRLSPHCKSRKFYEYLVDNYLLWISEDQLKMSFCSTFLSKLIASSPDSSGQVQSEIDPVHSATPVSDERFNILETSQCLSVPLNPASGHELKPQKREKRQKYPAPDEATSNDSQDSINTKHSHDCCDIIDDEEPRPAKRQKPRSELDQSTSICPENTAKSRFRQLRLNKDVLFKMASMNAESIISELSLEEKVSLLSGAGLCRTTALERLNIPSIKLAFEERSSSTKLQDPAHLLPTGTALSATFDVDLLHHVGNVLADEAHSHGADVVLGPVTCLQRSPLIGRGFEAFGEDPIQSGLLGAAYVNGLQERQIDDVRMSAHTLREMHLMPFQIAIKKSNPWAVMSTYQKINGIHASENRKLLHDILREEWKYDGLVLSDWWGVYSTSEAINIGLDLEMPGPTDWRGYQLVWVVRARKVSMEAIDTAVKNVLNLVKKATAGRSEKVYDTNTEVARKFIRKVAADSIVLLKNDRKVLPLPKRAGTTYGLIGDHWENLALGGGGSSKVVPYYVSSPFDAIVEVVGKDGASYEPGAYSHGFSPFITTGLTLPDTADPGLLLEFFGENPEESPQTPCLYSTTTNTSMNFGDSLPLNVLPKYYFVQIRATYMVHKSKKYRFGLSVSGKAKLTIDGRPAIDLWTSHPEKTDYGPVFDDFSMERFTELDIKAGEINQLEILLTNKGMARTVGAAPPGEVRLGGFEVLDEDEAICNAEALAKRVDVPIILTGLSSDWELEGCDRTDLRLPGRVDELIQRVAETNPNSIVIIQAGLPVGMPWSKNVNTLLCAWYGGQETGHGISDILFGAINLSARLPVTFPKRVEDTSTFFNFGKSDREIWYSEGVFIGFRYYEKVNRPPLFYFGYGLSYTQFEYSNLVVPSVYEANEHYVMKLSVDITNVGAVDGSEVVQIYVADLKSTVLRAKKDLKAFKKIRLVAGERTTCEIELDKYDVSFWSEEFSQWTAESGDFAVIVGTSADPRDEVLRQQFKLPKSFRWSGI</sequence>
<feature type="domain" description="PA14" evidence="11">
    <location>
        <begin position="549"/>
        <end position="708"/>
    </location>
</feature>
<dbReference type="Proteomes" id="UP000258309">
    <property type="component" value="Unassembled WGS sequence"/>
</dbReference>
<dbReference type="AlphaFoldDB" id="A0A3E2H1S3"/>
<evidence type="ECO:0000256" key="7">
    <source>
        <dbReference type="ARBA" id="ARBA00023295"/>
    </source>
</evidence>
<dbReference type="InterPro" id="IPR017853">
    <property type="entry name" value="GH"/>
</dbReference>
<keyword evidence="6 9" id="KW-0119">Carbohydrate metabolism</keyword>
<evidence type="ECO:0000256" key="10">
    <source>
        <dbReference type="SAM" id="MobiDB-lite"/>
    </source>
</evidence>
<dbReference type="InterPro" id="IPR026891">
    <property type="entry name" value="Fn3-like"/>
</dbReference>
<dbReference type="InterPro" id="IPR036962">
    <property type="entry name" value="Glyco_hydro_3_N_sf"/>
</dbReference>
<accession>A0A3E2H1S3</accession>
<dbReference type="PANTHER" id="PTHR42715">
    <property type="entry name" value="BETA-GLUCOSIDASE"/>
    <property type="match status" value="1"/>
</dbReference>
<dbReference type="Pfam" id="PF07691">
    <property type="entry name" value="PA14"/>
    <property type="match status" value="1"/>
</dbReference>
<reference evidence="12 13" key="1">
    <citation type="submission" date="2018-05" db="EMBL/GenBank/DDBJ databases">
        <title>Draft genome sequence of Scytalidium lignicola DSM 105466, a ubiquitous saprotrophic fungus.</title>
        <authorList>
            <person name="Buettner E."/>
            <person name="Gebauer A.M."/>
            <person name="Hofrichter M."/>
            <person name="Liers C."/>
            <person name="Kellner H."/>
        </authorList>
    </citation>
    <scope>NUCLEOTIDE SEQUENCE [LARGE SCALE GENOMIC DNA]</scope>
    <source>
        <strain evidence="12 13">DSM 105466</strain>
    </source>
</reference>
<dbReference type="Gene3D" id="2.60.40.10">
    <property type="entry name" value="Immunoglobulins"/>
    <property type="match status" value="1"/>
</dbReference>
<dbReference type="EC" id="3.2.1.21" evidence="9"/>
<dbReference type="InterPro" id="IPR019800">
    <property type="entry name" value="Glyco_hydro_3_AS"/>
</dbReference>
<evidence type="ECO:0000313" key="13">
    <source>
        <dbReference type="Proteomes" id="UP000258309"/>
    </source>
</evidence>
<comment type="catalytic activity">
    <reaction evidence="1 9">
        <text>Hydrolysis of terminal, non-reducing beta-D-glucosyl residues with release of beta-D-glucose.</text>
        <dbReference type="EC" id="3.2.1.21"/>
    </reaction>
</comment>
<dbReference type="PROSITE" id="PS00775">
    <property type="entry name" value="GLYCOSYL_HYDROL_F3"/>
    <property type="match status" value="1"/>
</dbReference>
<dbReference type="SMART" id="SM01217">
    <property type="entry name" value="Fn3_like"/>
    <property type="match status" value="1"/>
</dbReference>
<dbReference type="Gene3D" id="2.60.120.260">
    <property type="entry name" value="Galactose-binding domain-like"/>
    <property type="match status" value="1"/>
</dbReference>
<dbReference type="InterPro" id="IPR013783">
    <property type="entry name" value="Ig-like_fold"/>
</dbReference>
<organism evidence="12 13">
    <name type="scientific">Scytalidium lignicola</name>
    <name type="common">Hyphomycete</name>
    <dbReference type="NCBI Taxonomy" id="5539"/>
    <lineage>
        <taxon>Eukaryota</taxon>
        <taxon>Fungi</taxon>
        <taxon>Dikarya</taxon>
        <taxon>Ascomycota</taxon>
        <taxon>Pezizomycotina</taxon>
        <taxon>Leotiomycetes</taxon>
        <taxon>Leotiomycetes incertae sedis</taxon>
        <taxon>Scytalidium</taxon>
    </lineage>
</organism>
<dbReference type="SUPFAM" id="SSF51445">
    <property type="entry name" value="(Trans)glycosidases"/>
    <property type="match status" value="1"/>
</dbReference>
<evidence type="ECO:0000256" key="1">
    <source>
        <dbReference type="ARBA" id="ARBA00000448"/>
    </source>
</evidence>
<keyword evidence="7 9" id="KW-0326">Glycosidase</keyword>
<dbReference type="InterPro" id="IPR036881">
    <property type="entry name" value="Glyco_hydro_3_C_sf"/>
</dbReference>
<dbReference type="EMBL" id="NCSJ02000218">
    <property type="protein sequence ID" value="RFU27202.1"/>
    <property type="molecule type" value="Genomic_DNA"/>
</dbReference>
<evidence type="ECO:0000313" key="12">
    <source>
        <dbReference type="EMBL" id="RFU27202.1"/>
    </source>
</evidence>
<keyword evidence="13" id="KW-1185">Reference proteome</keyword>
<comment type="caution">
    <text evidence="12">The sequence shown here is derived from an EMBL/GenBank/DDBJ whole genome shotgun (WGS) entry which is preliminary data.</text>
</comment>
<evidence type="ECO:0000256" key="4">
    <source>
        <dbReference type="ARBA" id="ARBA00022801"/>
    </source>
</evidence>
<dbReference type="FunFam" id="2.60.40.10:FF:000495">
    <property type="entry name" value="Periplasmic beta-glucosidase"/>
    <property type="match status" value="1"/>
</dbReference>
<dbReference type="GO" id="GO:0008422">
    <property type="term" value="F:beta-glucosidase activity"/>
    <property type="evidence" value="ECO:0007669"/>
    <property type="project" value="UniProtKB-EC"/>
</dbReference>
<dbReference type="InterPro" id="IPR002772">
    <property type="entry name" value="Glyco_hydro_3_C"/>
</dbReference>
<dbReference type="InterPro" id="IPR050288">
    <property type="entry name" value="Cellulose_deg_GH3"/>
</dbReference>
<evidence type="ECO:0000256" key="2">
    <source>
        <dbReference type="ARBA" id="ARBA00004987"/>
    </source>
</evidence>
<evidence type="ECO:0000256" key="3">
    <source>
        <dbReference type="ARBA" id="ARBA00005336"/>
    </source>
</evidence>
<evidence type="ECO:0000256" key="9">
    <source>
        <dbReference type="RuleBase" id="RU361161"/>
    </source>
</evidence>
<dbReference type="Gene3D" id="3.20.20.300">
    <property type="entry name" value="Glycoside hydrolase, family 3, N-terminal domain"/>
    <property type="match status" value="1"/>
</dbReference>
<feature type="compositionally biased region" description="Polar residues" evidence="10">
    <location>
        <begin position="147"/>
        <end position="157"/>
    </location>
</feature>
<keyword evidence="8 9" id="KW-0624">Polysaccharide degradation</keyword>
<comment type="similarity">
    <text evidence="3 9">Belongs to the glycosyl hydrolase 3 family.</text>
</comment>
<feature type="non-terminal residue" evidence="12">
    <location>
        <position position="990"/>
    </location>
</feature>
<dbReference type="SUPFAM" id="SSF52279">
    <property type="entry name" value="Beta-D-glucan exohydrolase, C-terminal domain"/>
    <property type="match status" value="1"/>
</dbReference>
<protein>
    <recommendedName>
        <fullName evidence="9">beta-glucosidase</fullName>
        <ecNumber evidence="9">3.2.1.21</ecNumber>
    </recommendedName>
</protein>
<name>A0A3E2H1S3_SCYLI</name>
<gene>
    <name evidence="12" type="ORF">B7463_g9131</name>
</gene>
<dbReference type="PROSITE" id="PS51820">
    <property type="entry name" value="PA14"/>
    <property type="match status" value="1"/>
</dbReference>
<dbReference type="InterPro" id="IPR001764">
    <property type="entry name" value="Glyco_hydro_3_N"/>
</dbReference>
<dbReference type="OrthoDB" id="47059at2759"/>
<dbReference type="Pfam" id="PF01915">
    <property type="entry name" value="Glyco_hydro_3_C"/>
    <property type="match status" value="1"/>
</dbReference>
<dbReference type="Pfam" id="PF14310">
    <property type="entry name" value="Fn3-like"/>
    <property type="match status" value="1"/>
</dbReference>
<evidence type="ECO:0000256" key="8">
    <source>
        <dbReference type="ARBA" id="ARBA00023326"/>
    </source>
</evidence>
<keyword evidence="4 9" id="KW-0378">Hydrolase</keyword>
<feature type="region of interest" description="Disordered" evidence="10">
    <location>
        <begin position="81"/>
        <end position="157"/>
    </location>
</feature>
<evidence type="ECO:0000259" key="11">
    <source>
        <dbReference type="PROSITE" id="PS51820"/>
    </source>
</evidence>
<dbReference type="OMA" id="EVEPYYG"/>
<dbReference type="PANTHER" id="PTHR42715:SF27">
    <property type="entry name" value="BETA-GLUCOSIDASE-RELATED"/>
    <property type="match status" value="1"/>
</dbReference>
<dbReference type="InterPro" id="IPR011658">
    <property type="entry name" value="PA14_dom"/>
</dbReference>
<feature type="compositionally biased region" description="Polar residues" evidence="10">
    <location>
        <begin position="108"/>
        <end position="119"/>
    </location>
</feature>
<keyword evidence="5" id="KW-0325">Glycoprotein</keyword>
<dbReference type="STRING" id="5539.A0A3E2H1S3"/>
<dbReference type="UniPathway" id="UPA00696"/>
<dbReference type="Gene3D" id="3.40.50.1700">
    <property type="entry name" value="Glycoside hydrolase family 3 C-terminal domain"/>
    <property type="match status" value="1"/>
</dbReference>
<dbReference type="InterPro" id="IPR037524">
    <property type="entry name" value="PA14/GLEYA"/>
</dbReference>
<evidence type="ECO:0000256" key="5">
    <source>
        <dbReference type="ARBA" id="ARBA00023180"/>
    </source>
</evidence>
<proteinExistence type="inferred from homology"/>
<evidence type="ECO:0000256" key="6">
    <source>
        <dbReference type="ARBA" id="ARBA00023277"/>
    </source>
</evidence>
<comment type="pathway">
    <text evidence="2 9">Glycan metabolism; cellulose degradation.</text>
</comment>
<dbReference type="GO" id="GO:0030245">
    <property type="term" value="P:cellulose catabolic process"/>
    <property type="evidence" value="ECO:0007669"/>
    <property type="project" value="UniProtKB-UniPathway"/>
</dbReference>
<dbReference type="Pfam" id="PF00933">
    <property type="entry name" value="Glyco_hydro_3"/>
    <property type="match status" value="2"/>
</dbReference>
<feature type="non-terminal residue" evidence="12">
    <location>
        <position position="1"/>
    </location>
</feature>
<dbReference type="PRINTS" id="PR00133">
    <property type="entry name" value="GLHYDRLASE3"/>
</dbReference>